<evidence type="ECO:0000313" key="2">
    <source>
        <dbReference type="Proteomes" id="UP000019132"/>
    </source>
</evidence>
<reference evidence="1" key="3">
    <citation type="submission" date="2015-02" db="UniProtKB">
        <authorList>
            <consortium name="EnsemblProtists"/>
        </authorList>
    </citation>
    <scope>IDENTIFICATION</scope>
    <source>
        <strain evidence="1">DAOM BR144</strain>
    </source>
</reference>
<organism evidence="1 2">
    <name type="scientific">Globisporangium ultimum (strain ATCC 200006 / CBS 805.95 / DAOM BR144)</name>
    <name type="common">Pythium ultimum</name>
    <dbReference type="NCBI Taxonomy" id="431595"/>
    <lineage>
        <taxon>Eukaryota</taxon>
        <taxon>Sar</taxon>
        <taxon>Stramenopiles</taxon>
        <taxon>Oomycota</taxon>
        <taxon>Peronosporomycetes</taxon>
        <taxon>Pythiales</taxon>
        <taxon>Pythiaceae</taxon>
        <taxon>Globisporangium</taxon>
    </lineage>
</organism>
<reference evidence="2" key="2">
    <citation type="submission" date="2010-04" db="EMBL/GenBank/DDBJ databases">
        <authorList>
            <person name="Buell R."/>
            <person name="Hamilton J."/>
            <person name="Hostetler J."/>
        </authorList>
    </citation>
    <scope>NUCLEOTIDE SEQUENCE [LARGE SCALE GENOMIC DNA]</scope>
    <source>
        <strain evidence="2">DAOM:BR144</strain>
    </source>
</reference>
<dbReference type="Proteomes" id="UP000019132">
    <property type="component" value="Unassembled WGS sequence"/>
</dbReference>
<evidence type="ECO:0000313" key="1">
    <source>
        <dbReference type="EnsemblProtists" id="PYU1_T011945"/>
    </source>
</evidence>
<dbReference type="VEuPathDB" id="FungiDB:PYU1_G011919"/>
<name>K3X3Z6_GLOUD</name>
<dbReference type="InParanoid" id="K3X3Z6"/>
<reference evidence="2" key="1">
    <citation type="journal article" date="2010" name="Genome Biol.">
        <title>Genome sequence of the necrotrophic plant pathogen Pythium ultimum reveals original pathogenicity mechanisms and effector repertoire.</title>
        <authorList>
            <person name="Levesque C.A."/>
            <person name="Brouwer H."/>
            <person name="Cano L."/>
            <person name="Hamilton J.P."/>
            <person name="Holt C."/>
            <person name="Huitema E."/>
            <person name="Raffaele S."/>
            <person name="Robideau G.P."/>
            <person name="Thines M."/>
            <person name="Win J."/>
            <person name="Zerillo M.M."/>
            <person name="Beakes G.W."/>
            <person name="Boore J.L."/>
            <person name="Busam D."/>
            <person name="Dumas B."/>
            <person name="Ferriera S."/>
            <person name="Fuerstenberg S.I."/>
            <person name="Gachon C.M."/>
            <person name="Gaulin E."/>
            <person name="Govers F."/>
            <person name="Grenville-Briggs L."/>
            <person name="Horner N."/>
            <person name="Hostetler J."/>
            <person name="Jiang R.H."/>
            <person name="Johnson J."/>
            <person name="Krajaejun T."/>
            <person name="Lin H."/>
            <person name="Meijer H.J."/>
            <person name="Moore B."/>
            <person name="Morris P."/>
            <person name="Phuntmart V."/>
            <person name="Puiu D."/>
            <person name="Shetty J."/>
            <person name="Stajich J.E."/>
            <person name="Tripathy S."/>
            <person name="Wawra S."/>
            <person name="van West P."/>
            <person name="Whitty B.R."/>
            <person name="Coutinho P.M."/>
            <person name="Henrissat B."/>
            <person name="Martin F."/>
            <person name="Thomas P.D."/>
            <person name="Tyler B.M."/>
            <person name="De Vries R.P."/>
            <person name="Kamoun S."/>
            <person name="Yandell M."/>
            <person name="Tisserat N."/>
            <person name="Buell C.R."/>
        </authorList>
    </citation>
    <scope>NUCLEOTIDE SEQUENCE</scope>
    <source>
        <strain evidence="2">DAOM:BR144</strain>
    </source>
</reference>
<dbReference type="AlphaFoldDB" id="K3X3Z6"/>
<dbReference type="eggNOG" id="ENOG502RX5V">
    <property type="taxonomic scope" value="Eukaryota"/>
</dbReference>
<keyword evidence="2" id="KW-1185">Reference proteome</keyword>
<dbReference type="EMBL" id="GL376621">
    <property type="status" value="NOT_ANNOTATED_CDS"/>
    <property type="molecule type" value="Genomic_DNA"/>
</dbReference>
<accession>K3X3Z6</accession>
<dbReference type="EnsemblProtists" id="PYU1_T011945">
    <property type="protein sequence ID" value="PYU1_T011945"/>
    <property type="gene ID" value="PYU1_G011919"/>
</dbReference>
<sequence>MSGVLDEPNLRSVEHLLNPLHWGDMALKKLLFFCRSTNDLSYDMQFPSLLSLFTYLSAKESSLEFLKDPNFGSQKLQLLREFLSPAHIEHEKDKSCQSIFCSVEEEIAKTPQQLGFEDLSQGLPAGTSAKRVEALQKFHIAATLTRSCVESLELVECSLAHYV</sequence>
<protein>
    <submittedName>
        <fullName evidence="1">Uncharacterized protein</fullName>
    </submittedName>
</protein>
<dbReference type="HOGENOM" id="CLU_106957_0_0_1"/>
<proteinExistence type="predicted"/>